<dbReference type="EMBL" id="AP012319">
    <property type="protein sequence ID" value="BAL88820.1"/>
    <property type="molecule type" value="Genomic_DNA"/>
</dbReference>
<proteinExistence type="predicted"/>
<gene>
    <name evidence="1" type="ordered locus">AMIS_36000</name>
</gene>
<keyword evidence="2" id="KW-1185">Reference proteome</keyword>
<organism evidence="1 2">
    <name type="scientific">Actinoplanes missouriensis (strain ATCC 14538 / DSM 43046 / CBS 188.64 / JCM 3121 / NBRC 102363 / NCIMB 12654 / NRRL B-3342 / UNCC 431)</name>
    <dbReference type="NCBI Taxonomy" id="512565"/>
    <lineage>
        <taxon>Bacteria</taxon>
        <taxon>Bacillati</taxon>
        <taxon>Actinomycetota</taxon>
        <taxon>Actinomycetes</taxon>
        <taxon>Micromonosporales</taxon>
        <taxon>Micromonosporaceae</taxon>
        <taxon>Actinoplanes</taxon>
    </lineage>
</organism>
<dbReference type="Proteomes" id="UP000007882">
    <property type="component" value="Chromosome"/>
</dbReference>
<dbReference type="PATRIC" id="fig|512565.3.peg.3594"/>
<evidence type="ECO:0000313" key="1">
    <source>
        <dbReference type="EMBL" id="BAL88820.1"/>
    </source>
</evidence>
<sequence length="75" mass="8775">MKKLVLVGPAEIRLWLRVSRQRAYQLINRADFPEPYQVLQMGKVWDIADVDRWIRSNRPWLYQTGEPGPNGRGAP</sequence>
<dbReference type="AlphaFoldDB" id="I0H733"/>
<dbReference type="HOGENOM" id="CLU_140176_17_1_11"/>
<dbReference type="eggNOG" id="COG3311">
    <property type="taxonomic scope" value="Bacteria"/>
</dbReference>
<name>I0H733_ACTM4</name>
<protein>
    <submittedName>
        <fullName evidence="1">Putative regulatory protein</fullName>
    </submittedName>
</protein>
<dbReference type="RefSeq" id="WP_014443714.1">
    <property type="nucleotide sequence ID" value="NC_017093.1"/>
</dbReference>
<reference evidence="1 2" key="1">
    <citation type="submission" date="2012-02" db="EMBL/GenBank/DDBJ databases">
        <title>Complete genome sequence of Actinoplanes missouriensis 431 (= NBRC 102363).</title>
        <authorList>
            <person name="Ohnishi Y."/>
            <person name="Ishikawa J."/>
            <person name="Sekine M."/>
            <person name="Hosoyama A."/>
            <person name="Harada T."/>
            <person name="Narita H."/>
            <person name="Hata T."/>
            <person name="Konno Y."/>
            <person name="Tutikane K."/>
            <person name="Fujita N."/>
            <person name="Horinouchi S."/>
            <person name="Hayakawa M."/>
        </authorList>
    </citation>
    <scope>NUCLEOTIDE SEQUENCE [LARGE SCALE GENOMIC DNA]</scope>
    <source>
        <strain evidence="2">ATCC 14538 / DSM 43046 / CBS 188.64 / JCM 3121 / NBRC 102363 / NCIMB 12654 / NRRL B-3342 / UNCC 431</strain>
    </source>
</reference>
<dbReference type="KEGG" id="ams:AMIS_36000"/>
<accession>I0H733</accession>
<evidence type="ECO:0000313" key="2">
    <source>
        <dbReference type="Proteomes" id="UP000007882"/>
    </source>
</evidence>